<proteinExistence type="predicted"/>
<dbReference type="AlphaFoldDB" id="A0ABD1SMJ4"/>
<dbReference type="Proteomes" id="UP001604277">
    <property type="component" value="Unassembled WGS sequence"/>
</dbReference>
<name>A0ABD1SMJ4_9LAMI</name>
<keyword evidence="3" id="KW-1185">Reference proteome</keyword>
<protein>
    <submittedName>
        <fullName evidence="2">Uncharacterized protein</fullName>
    </submittedName>
</protein>
<reference evidence="3" key="1">
    <citation type="submission" date="2024-07" db="EMBL/GenBank/DDBJ databases">
        <title>Two chromosome-level genome assemblies of Korean endemic species Abeliophyllum distichum and Forsythia ovata (Oleaceae).</title>
        <authorList>
            <person name="Jang H."/>
        </authorList>
    </citation>
    <scope>NUCLEOTIDE SEQUENCE [LARGE SCALE GENOMIC DNA]</scope>
</reference>
<evidence type="ECO:0000256" key="1">
    <source>
        <dbReference type="SAM" id="MobiDB-lite"/>
    </source>
</evidence>
<organism evidence="2 3">
    <name type="scientific">Forsythia ovata</name>
    <dbReference type="NCBI Taxonomy" id="205694"/>
    <lineage>
        <taxon>Eukaryota</taxon>
        <taxon>Viridiplantae</taxon>
        <taxon>Streptophyta</taxon>
        <taxon>Embryophyta</taxon>
        <taxon>Tracheophyta</taxon>
        <taxon>Spermatophyta</taxon>
        <taxon>Magnoliopsida</taxon>
        <taxon>eudicotyledons</taxon>
        <taxon>Gunneridae</taxon>
        <taxon>Pentapetalae</taxon>
        <taxon>asterids</taxon>
        <taxon>lamiids</taxon>
        <taxon>Lamiales</taxon>
        <taxon>Oleaceae</taxon>
        <taxon>Forsythieae</taxon>
        <taxon>Forsythia</taxon>
    </lineage>
</organism>
<feature type="region of interest" description="Disordered" evidence="1">
    <location>
        <begin position="1"/>
        <end position="66"/>
    </location>
</feature>
<comment type="caution">
    <text evidence="2">The sequence shown here is derived from an EMBL/GenBank/DDBJ whole genome shotgun (WGS) entry which is preliminary data.</text>
</comment>
<evidence type="ECO:0000313" key="3">
    <source>
        <dbReference type="Proteomes" id="UP001604277"/>
    </source>
</evidence>
<gene>
    <name evidence="2" type="ORF">Fot_35688</name>
</gene>
<accession>A0ABD1SMJ4</accession>
<dbReference type="EMBL" id="JBFOLJ010000010">
    <property type="protein sequence ID" value="KAL2501840.1"/>
    <property type="molecule type" value="Genomic_DNA"/>
</dbReference>
<sequence length="118" mass="12345">MAAGADSFLKTVGSSSSQQDPMLMYSYLPAGGGTGVRNASSPLSLSDEDTDPRRDGTEGIYDVTSGTNGMKEELHTIVFGVYKTVTPRTDAVEDIGGGGEILSTTPPRLILSLGMLEK</sequence>
<evidence type="ECO:0000313" key="2">
    <source>
        <dbReference type="EMBL" id="KAL2501840.1"/>
    </source>
</evidence>